<dbReference type="SUPFAM" id="SSF51419">
    <property type="entry name" value="PLP-binding barrel"/>
    <property type="match status" value="1"/>
</dbReference>
<evidence type="ECO:0000259" key="4">
    <source>
        <dbReference type="Pfam" id="PF01168"/>
    </source>
</evidence>
<evidence type="ECO:0000256" key="3">
    <source>
        <dbReference type="ARBA" id="ARBA00023235"/>
    </source>
</evidence>
<protein>
    <submittedName>
        <fullName evidence="5">Alanine/ornithine racemase family PLP-dependent enzyme</fullName>
    </submittedName>
</protein>
<dbReference type="CDD" id="cd06815">
    <property type="entry name" value="PLPDE_III_AR_like_1"/>
    <property type="match status" value="1"/>
</dbReference>
<evidence type="ECO:0000313" key="5">
    <source>
        <dbReference type="EMBL" id="NSL52846.1"/>
    </source>
</evidence>
<feature type="domain" description="Alanine racemase N-terminal" evidence="4">
    <location>
        <begin position="9"/>
        <end position="227"/>
    </location>
</feature>
<dbReference type="RefSeq" id="WP_173732043.1">
    <property type="nucleotide sequence ID" value="NZ_JABTTE010000022.1"/>
</dbReference>
<dbReference type="InterPro" id="IPR000821">
    <property type="entry name" value="Ala_racemase"/>
</dbReference>
<sequence length="375" mass="41651">MGLTPRVEIDLAKIKQNAKILKDLYGKKGIQMTAVVKGVAADIKIAETILESGITSLADSKISNLEKLKKANLKATMILLRTPAPSEIEKVVQYADISMNTEIGVIRALSNEAIRQNKKHKIIIMVEMGDLREGIMLKDAPDFIRETLACPGIEIVGIGTNFACFGGVVPTEQKMNEFSEFAKAMEQKFSLHLSYVSGGNSANYNWLMKTKNPGAVNHIRIGESIWLGRETATGKLIPQLHPDAFRFIAEVIESNIKPSVPFGSVEKNAFGESVSFENRGNVRRAIINAGRQDILVSGLTPMEPFELLGSSSDHMIIDSKHIHLQPGDEISFFLNYGALISAMTSPYVYKMYKNEKQRSRTYPCLTYMYRQEKSS</sequence>
<organism evidence="5 6">
    <name type="scientific">Calidifontibacillus erzurumensis</name>
    <dbReference type="NCBI Taxonomy" id="2741433"/>
    <lineage>
        <taxon>Bacteria</taxon>
        <taxon>Bacillati</taxon>
        <taxon>Bacillota</taxon>
        <taxon>Bacilli</taxon>
        <taxon>Bacillales</taxon>
        <taxon>Bacillaceae</taxon>
        <taxon>Calidifontibacillus/Schinkia group</taxon>
        <taxon>Calidifontibacillus</taxon>
    </lineage>
</organism>
<dbReference type="InterPro" id="IPR029066">
    <property type="entry name" value="PLP-binding_barrel"/>
</dbReference>
<dbReference type="GO" id="GO:0008784">
    <property type="term" value="F:alanine racemase activity"/>
    <property type="evidence" value="ECO:0007669"/>
    <property type="project" value="TreeGrafter"/>
</dbReference>
<evidence type="ECO:0000256" key="1">
    <source>
        <dbReference type="ARBA" id="ARBA00001933"/>
    </source>
</evidence>
<comment type="caution">
    <text evidence="5">The sequence shown here is derived from an EMBL/GenBank/DDBJ whole genome shotgun (WGS) entry which is preliminary data.</text>
</comment>
<keyword evidence="6" id="KW-1185">Reference proteome</keyword>
<keyword evidence="3" id="KW-0413">Isomerase</keyword>
<dbReference type="AlphaFoldDB" id="A0A8J8GJE4"/>
<evidence type="ECO:0000313" key="6">
    <source>
        <dbReference type="Proteomes" id="UP000625804"/>
    </source>
</evidence>
<dbReference type="EMBL" id="JABTTE010000022">
    <property type="protein sequence ID" value="NSL52846.1"/>
    <property type="molecule type" value="Genomic_DNA"/>
</dbReference>
<accession>A0A8J8GJE4</accession>
<dbReference type="InterPro" id="IPR001608">
    <property type="entry name" value="Ala_racemase_N"/>
</dbReference>
<dbReference type="PANTHER" id="PTHR30511:SF3">
    <property type="entry name" value="LYSINE RACEMASE"/>
    <property type="match status" value="1"/>
</dbReference>
<proteinExistence type="predicted"/>
<keyword evidence="2" id="KW-0663">Pyridoxal phosphate</keyword>
<dbReference type="GO" id="GO:0030170">
    <property type="term" value="F:pyridoxal phosphate binding"/>
    <property type="evidence" value="ECO:0007669"/>
    <property type="project" value="TreeGrafter"/>
</dbReference>
<comment type="cofactor">
    <cofactor evidence="1">
        <name>pyridoxal 5'-phosphate</name>
        <dbReference type="ChEBI" id="CHEBI:597326"/>
    </cofactor>
</comment>
<dbReference type="Pfam" id="PF01168">
    <property type="entry name" value="Ala_racemase_N"/>
    <property type="match status" value="1"/>
</dbReference>
<reference evidence="5" key="1">
    <citation type="submission" date="2020-06" db="EMBL/GenBank/DDBJ databases">
        <title>A novel thermopfilic bacterium from Erzurum, Turkey.</title>
        <authorList>
            <person name="Adiguzel A."/>
            <person name="Ay H."/>
            <person name="Baltaci M.O."/>
        </authorList>
    </citation>
    <scope>NUCLEOTIDE SEQUENCE</scope>
    <source>
        <strain evidence="5">P2</strain>
    </source>
</reference>
<name>A0A8J8GJE4_9BACI</name>
<dbReference type="GO" id="GO:0005829">
    <property type="term" value="C:cytosol"/>
    <property type="evidence" value="ECO:0007669"/>
    <property type="project" value="TreeGrafter"/>
</dbReference>
<gene>
    <name evidence="5" type="ORF">HR057_13900</name>
</gene>
<dbReference type="Gene3D" id="3.20.20.10">
    <property type="entry name" value="Alanine racemase"/>
    <property type="match status" value="1"/>
</dbReference>
<dbReference type="PANTHER" id="PTHR30511">
    <property type="entry name" value="ALANINE RACEMASE"/>
    <property type="match status" value="1"/>
</dbReference>
<evidence type="ECO:0000256" key="2">
    <source>
        <dbReference type="ARBA" id="ARBA00022898"/>
    </source>
</evidence>
<dbReference type="Proteomes" id="UP000625804">
    <property type="component" value="Unassembled WGS sequence"/>
</dbReference>